<keyword evidence="2" id="KW-1133">Transmembrane helix</keyword>
<sequence length="183" mass="19966">MFSSFTIRRRHIYFSSFNAGFINRMLGFLLPSFVVIVLFAGLTHGGGDNVREGRGTVLFPTGGGDNEREGHGRRRRTTTVLPTVPTVATVPPIDVCPGRPPCLPVPSIDCVSSYVYDNMNGTACLYSCTHWCCSTVEALLLSCPTTNPDDPYCVATNIVSYIIRGRECPVYCGCVPDCSRLIC</sequence>
<reference evidence="3" key="2">
    <citation type="submission" date="2020-11" db="EMBL/GenBank/DDBJ databases">
        <authorList>
            <person name="McCartney M.A."/>
            <person name="Auch B."/>
            <person name="Kono T."/>
            <person name="Mallez S."/>
            <person name="Becker A."/>
            <person name="Gohl D.M."/>
            <person name="Silverstein K.A.T."/>
            <person name="Koren S."/>
            <person name="Bechman K.B."/>
            <person name="Herman A."/>
            <person name="Abrahante J.E."/>
            <person name="Garbe J."/>
        </authorList>
    </citation>
    <scope>NUCLEOTIDE SEQUENCE</scope>
    <source>
        <strain evidence="3">Duluth1</strain>
        <tissue evidence="3">Whole animal</tissue>
    </source>
</reference>
<organism evidence="3 4">
    <name type="scientific">Dreissena polymorpha</name>
    <name type="common">Zebra mussel</name>
    <name type="synonym">Mytilus polymorpha</name>
    <dbReference type="NCBI Taxonomy" id="45954"/>
    <lineage>
        <taxon>Eukaryota</taxon>
        <taxon>Metazoa</taxon>
        <taxon>Spiralia</taxon>
        <taxon>Lophotrochozoa</taxon>
        <taxon>Mollusca</taxon>
        <taxon>Bivalvia</taxon>
        <taxon>Autobranchia</taxon>
        <taxon>Heteroconchia</taxon>
        <taxon>Euheterodonta</taxon>
        <taxon>Imparidentia</taxon>
        <taxon>Neoheterodontei</taxon>
        <taxon>Myida</taxon>
        <taxon>Dreissenoidea</taxon>
        <taxon>Dreissenidae</taxon>
        <taxon>Dreissena</taxon>
    </lineage>
</organism>
<feature type="region of interest" description="Disordered" evidence="1">
    <location>
        <begin position="53"/>
        <end position="75"/>
    </location>
</feature>
<comment type="caution">
    <text evidence="3">The sequence shown here is derived from an EMBL/GenBank/DDBJ whole genome shotgun (WGS) entry which is preliminary data.</text>
</comment>
<keyword evidence="2" id="KW-0812">Transmembrane</keyword>
<dbReference type="Proteomes" id="UP000828390">
    <property type="component" value="Unassembled WGS sequence"/>
</dbReference>
<dbReference type="EMBL" id="JAIWYP010000003">
    <property type="protein sequence ID" value="KAH3849577.1"/>
    <property type="molecule type" value="Genomic_DNA"/>
</dbReference>
<reference evidence="3" key="1">
    <citation type="journal article" date="2019" name="bioRxiv">
        <title>The Genome of the Zebra Mussel, Dreissena polymorpha: A Resource for Invasive Species Research.</title>
        <authorList>
            <person name="McCartney M.A."/>
            <person name="Auch B."/>
            <person name="Kono T."/>
            <person name="Mallez S."/>
            <person name="Zhang Y."/>
            <person name="Obille A."/>
            <person name="Becker A."/>
            <person name="Abrahante J.E."/>
            <person name="Garbe J."/>
            <person name="Badalamenti J.P."/>
            <person name="Herman A."/>
            <person name="Mangelson H."/>
            <person name="Liachko I."/>
            <person name="Sullivan S."/>
            <person name="Sone E.D."/>
            <person name="Koren S."/>
            <person name="Silverstein K.A.T."/>
            <person name="Beckman K.B."/>
            <person name="Gohl D.M."/>
        </authorList>
    </citation>
    <scope>NUCLEOTIDE SEQUENCE</scope>
    <source>
        <strain evidence="3">Duluth1</strain>
        <tissue evidence="3">Whole animal</tissue>
    </source>
</reference>
<feature type="transmembrane region" description="Helical" evidence="2">
    <location>
        <begin position="21"/>
        <end position="42"/>
    </location>
</feature>
<dbReference type="AlphaFoldDB" id="A0A9D4L0H6"/>
<keyword evidence="2" id="KW-0472">Membrane</keyword>
<name>A0A9D4L0H6_DREPO</name>
<gene>
    <name evidence="3" type="ORF">DPMN_091980</name>
</gene>
<evidence type="ECO:0000256" key="1">
    <source>
        <dbReference type="SAM" id="MobiDB-lite"/>
    </source>
</evidence>
<accession>A0A9D4L0H6</accession>
<evidence type="ECO:0000313" key="4">
    <source>
        <dbReference type="Proteomes" id="UP000828390"/>
    </source>
</evidence>
<evidence type="ECO:0000313" key="3">
    <source>
        <dbReference type="EMBL" id="KAH3849577.1"/>
    </source>
</evidence>
<protein>
    <submittedName>
        <fullName evidence="3">Uncharacterized protein</fullName>
    </submittedName>
</protein>
<evidence type="ECO:0000256" key="2">
    <source>
        <dbReference type="SAM" id="Phobius"/>
    </source>
</evidence>
<keyword evidence="4" id="KW-1185">Reference proteome</keyword>
<proteinExistence type="predicted"/>